<dbReference type="EMBL" id="OY731399">
    <property type="protein sequence ID" value="CAJ1930165.1"/>
    <property type="molecule type" value="Genomic_DNA"/>
</dbReference>
<keyword evidence="4" id="KW-1185">Reference proteome</keyword>
<reference evidence="3" key="1">
    <citation type="submission" date="2023-10" db="EMBL/GenBank/DDBJ databases">
        <authorList>
            <person name="Domelevo Entfellner J.-B."/>
        </authorList>
    </citation>
    <scope>NUCLEOTIDE SEQUENCE</scope>
</reference>
<feature type="compositionally biased region" description="Basic and acidic residues" evidence="2">
    <location>
        <begin position="198"/>
        <end position="209"/>
    </location>
</feature>
<dbReference type="Gene3D" id="1.25.10.10">
    <property type="entry name" value="Leucine-rich Repeat Variant"/>
    <property type="match status" value="1"/>
</dbReference>
<proteinExistence type="predicted"/>
<dbReference type="AlphaFoldDB" id="A0AA86RWY3"/>
<keyword evidence="1" id="KW-0833">Ubl conjugation pathway</keyword>
<dbReference type="SUPFAM" id="SSF48371">
    <property type="entry name" value="ARM repeat"/>
    <property type="match status" value="1"/>
</dbReference>
<name>A0AA86RWY3_9FABA</name>
<feature type="compositionally biased region" description="Low complexity" evidence="2">
    <location>
        <begin position="216"/>
        <end position="226"/>
    </location>
</feature>
<sequence>MEEILAIMEELSGLGVSKDKIAASSALTSILNILDSENKGFQQQAIRIMYNLSFSREVCPRMLSLKCIPKLLPFFKDRTLLRYCIYILKNLCDTEEGKNSVAETKGCIASVADILHTGNNEEQEHALAVLVSLCSQHVNYCKLVMREHEDIITPLFLISQNGNDKGKASASELIHILNDVNIVENEGCPEPNISNSSRDSDSHPEENRPSKRSPFFKKLSPFSKSSNASKTKR</sequence>
<dbReference type="PANTHER" id="PTHR23315:SF240">
    <property type="entry name" value="U-BOX DOMAIN-CONTAINING PROTEIN 5"/>
    <property type="match status" value="1"/>
</dbReference>
<dbReference type="PANTHER" id="PTHR23315">
    <property type="entry name" value="U BOX DOMAIN-CONTAINING"/>
    <property type="match status" value="1"/>
</dbReference>
<dbReference type="Gramene" id="rna-AYBTSS11_LOCUS4657">
    <property type="protein sequence ID" value="CAJ1930165.1"/>
    <property type="gene ID" value="gene-AYBTSS11_LOCUS4657"/>
</dbReference>
<evidence type="ECO:0000256" key="1">
    <source>
        <dbReference type="ARBA" id="ARBA00022786"/>
    </source>
</evidence>
<gene>
    <name evidence="3" type="ORF">AYBTSS11_LOCUS4657</name>
</gene>
<evidence type="ECO:0000313" key="4">
    <source>
        <dbReference type="Proteomes" id="UP001189624"/>
    </source>
</evidence>
<evidence type="ECO:0000313" key="3">
    <source>
        <dbReference type="EMBL" id="CAJ1930165.1"/>
    </source>
</evidence>
<evidence type="ECO:0000256" key="2">
    <source>
        <dbReference type="SAM" id="MobiDB-lite"/>
    </source>
</evidence>
<dbReference type="Proteomes" id="UP001189624">
    <property type="component" value="Chromosome 2"/>
</dbReference>
<accession>A0AA86RWY3</accession>
<feature type="region of interest" description="Disordered" evidence="2">
    <location>
        <begin position="187"/>
        <end position="233"/>
    </location>
</feature>
<organism evidence="3 4">
    <name type="scientific">Sphenostylis stenocarpa</name>
    <dbReference type="NCBI Taxonomy" id="92480"/>
    <lineage>
        <taxon>Eukaryota</taxon>
        <taxon>Viridiplantae</taxon>
        <taxon>Streptophyta</taxon>
        <taxon>Embryophyta</taxon>
        <taxon>Tracheophyta</taxon>
        <taxon>Spermatophyta</taxon>
        <taxon>Magnoliopsida</taxon>
        <taxon>eudicotyledons</taxon>
        <taxon>Gunneridae</taxon>
        <taxon>Pentapetalae</taxon>
        <taxon>rosids</taxon>
        <taxon>fabids</taxon>
        <taxon>Fabales</taxon>
        <taxon>Fabaceae</taxon>
        <taxon>Papilionoideae</taxon>
        <taxon>50 kb inversion clade</taxon>
        <taxon>NPAAA clade</taxon>
        <taxon>indigoferoid/millettioid clade</taxon>
        <taxon>Phaseoleae</taxon>
        <taxon>Sphenostylis</taxon>
    </lineage>
</organism>
<protein>
    <submittedName>
        <fullName evidence="3">Uncharacterized protein</fullName>
    </submittedName>
</protein>
<dbReference type="InterPro" id="IPR016024">
    <property type="entry name" value="ARM-type_fold"/>
</dbReference>
<dbReference type="Pfam" id="PF05804">
    <property type="entry name" value="KAP"/>
    <property type="match status" value="1"/>
</dbReference>
<dbReference type="InterPro" id="IPR011989">
    <property type="entry name" value="ARM-like"/>
</dbReference>